<proteinExistence type="predicted"/>
<accession>A0A967EEK9</accession>
<gene>
    <name evidence="2" type="ORF">GOB87_14655</name>
</gene>
<reference evidence="2" key="1">
    <citation type="submission" date="2019-11" db="EMBL/GenBank/DDBJ databases">
        <title>Description of new Acetobacter species.</title>
        <authorList>
            <person name="Cleenwerck I."/>
            <person name="Sombolestani A.S."/>
        </authorList>
    </citation>
    <scope>NUCLEOTIDE SEQUENCE</scope>
    <source>
        <strain evidence="2">LMG 1626</strain>
    </source>
</reference>
<name>A0A967EEK9_9PROT</name>
<evidence type="ECO:0000256" key="1">
    <source>
        <dbReference type="SAM" id="MobiDB-lite"/>
    </source>
</evidence>
<evidence type="ECO:0000313" key="2">
    <source>
        <dbReference type="EMBL" id="NHO55165.1"/>
    </source>
</evidence>
<dbReference type="AlphaFoldDB" id="A0A967EEK9"/>
<dbReference type="Proteomes" id="UP000597459">
    <property type="component" value="Unassembled WGS sequence"/>
</dbReference>
<comment type="caution">
    <text evidence="2">The sequence shown here is derived from an EMBL/GenBank/DDBJ whole genome shotgun (WGS) entry which is preliminary data.</text>
</comment>
<feature type="region of interest" description="Disordered" evidence="1">
    <location>
        <begin position="1"/>
        <end position="46"/>
    </location>
</feature>
<dbReference type="RefSeq" id="WP_166318494.1">
    <property type="nucleotide sequence ID" value="NZ_WOTH01000052.1"/>
</dbReference>
<evidence type="ECO:0000313" key="3">
    <source>
        <dbReference type="Proteomes" id="UP000597459"/>
    </source>
</evidence>
<sequence length="46" mass="5326">MISSRPYNREVPAPTPERRRTEPAGSRLQATEKDRSPYRVRISLPC</sequence>
<organism evidence="2 3">
    <name type="scientific">Acetobacter estunensis</name>
    <dbReference type="NCBI Taxonomy" id="104097"/>
    <lineage>
        <taxon>Bacteria</taxon>
        <taxon>Pseudomonadati</taxon>
        <taxon>Pseudomonadota</taxon>
        <taxon>Alphaproteobacteria</taxon>
        <taxon>Acetobacterales</taxon>
        <taxon>Acetobacteraceae</taxon>
        <taxon>Acetobacter</taxon>
    </lineage>
</organism>
<protein>
    <submittedName>
        <fullName evidence="2">Uncharacterized protein</fullName>
    </submittedName>
</protein>
<dbReference type="EMBL" id="WOTH01000052">
    <property type="protein sequence ID" value="NHO55165.1"/>
    <property type="molecule type" value="Genomic_DNA"/>
</dbReference>
<keyword evidence="3" id="KW-1185">Reference proteome</keyword>